<keyword evidence="7" id="KW-1133">Transmembrane helix</keyword>
<evidence type="ECO:0000256" key="3">
    <source>
        <dbReference type="ARBA" id="ARBA00022656"/>
    </source>
</evidence>
<dbReference type="InterPro" id="IPR020901">
    <property type="entry name" value="Prtase_inh_Kunz-CS"/>
</dbReference>
<reference evidence="9" key="1">
    <citation type="submission" date="2014-11" db="EMBL/GenBank/DDBJ databases">
        <authorList>
            <person name="Geib S."/>
        </authorList>
    </citation>
    <scope>NUCLEOTIDE SEQUENCE</scope>
</reference>
<dbReference type="SMART" id="SM00131">
    <property type="entry name" value="KU"/>
    <property type="match status" value="1"/>
</dbReference>
<dbReference type="PANTHER" id="PTHR10083:SF217">
    <property type="entry name" value="BOOPHILIN-H2"/>
    <property type="match status" value="1"/>
</dbReference>
<dbReference type="PROSITE" id="PS00280">
    <property type="entry name" value="BPTI_KUNITZ_1"/>
    <property type="match status" value="1"/>
</dbReference>
<keyword evidence="3" id="KW-0800">Toxin</keyword>
<dbReference type="PANTHER" id="PTHR10083">
    <property type="entry name" value="KUNITZ-TYPE PROTEASE INHIBITOR-RELATED"/>
    <property type="match status" value="1"/>
</dbReference>
<evidence type="ECO:0000256" key="6">
    <source>
        <dbReference type="ARBA" id="ARBA00023157"/>
    </source>
</evidence>
<dbReference type="Pfam" id="PF00014">
    <property type="entry name" value="Kunitz_BPTI"/>
    <property type="match status" value="1"/>
</dbReference>
<keyword evidence="6" id="KW-1015">Disulfide bond</keyword>
<evidence type="ECO:0000256" key="2">
    <source>
        <dbReference type="ARBA" id="ARBA00022525"/>
    </source>
</evidence>
<accession>A0A0A1XKC5</accession>
<organism evidence="9">
    <name type="scientific">Zeugodacus cucurbitae</name>
    <name type="common">Melon fruit fly</name>
    <name type="synonym">Bactrocera cucurbitae</name>
    <dbReference type="NCBI Taxonomy" id="28588"/>
    <lineage>
        <taxon>Eukaryota</taxon>
        <taxon>Metazoa</taxon>
        <taxon>Ecdysozoa</taxon>
        <taxon>Arthropoda</taxon>
        <taxon>Hexapoda</taxon>
        <taxon>Insecta</taxon>
        <taxon>Pterygota</taxon>
        <taxon>Neoptera</taxon>
        <taxon>Endopterygota</taxon>
        <taxon>Diptera</taxon>
        <taxon>Brachycera</taxon>
        <taxon>Muscomorpha</taxon>
        <taxon>Tephritoidea</taxon>
        <taxon>Tephritidae</taxon>
        <taxon>Zeugodacus</taxon>
        <taxon>Zeugodacus</taxon>
    </lineage>
</organism>
<gene>
    <name evidence="9" type="primary">IVBI2</name>
    <name evidence="9" type="ORF">g.4874</name>
</gene>
<feature type="non-terminal residue" evidence="9">
    <location>
        <position position="1"/>
    </location>
</feature>
<evidence type="ECO:0000256" key="5">
    <source>
        <dbReference type="ARBA" id="ARBA00022900"/>
    </source>
</evidence>
<dbReference type="SUPFAM" id="SSF57362">
    <property type="entry name" value="BPTI-like"/>
    <property type="match status" value="1"/>
</dbReference>
<dbReference type="PROSITE" id="PS50279">
    <property type="entry name" value="BPTI_KUNITZ_2"/>
    <property type="match status" value="1"/>
</dbReference>
<protein>
    <submittedName>
        <fullName evidence="9">Protease inhibitor bitisilin-2</fullName>
    </submittedName>
</protein>
<keyword evidence="7" id="KW-0812">Transmembrane</keyword>
<dbReference type="GO" id="GO:0005615">
    <property type="term" value="C:extracellular space"/>
    <property type="evidence" value="ECO:0007669"/>
    <property type="project" value="TreeGrafter"/>
</dbReference>
<comment type="subcellular location">
    <subcellularLocation>
        <location evidence="1">Secreted</location>
    </subcellularLocation>
</comment>
<dbReference type="InterPro" id="IPR050098">
    <property type="entry name" value="TFPI/VKTCI-like"/>
</dbReference>
<proteinExistence type="predicted"/>
<dbReference type="Gene3D" id="4.10.410.10">
    <property type="entry name" value="Pancreatic trypsin inhibitor Kunitz domain"/>
    <property type="match status" value="1"/>
</dbReference>
<dbReference type="GO" id="GO:0004867">
    <property type="term" value="F:serine-type endopeptidase inhibitor activity"/>
    <property type="evidence" value="ECO:0007669"/>
    <property type="project" value="UniProtKB-KW"/>
</dbReference>
<keyword evidence="5" id="KW-0722">Serine protease inhibitor</keyword>
<evidence type="ECO:0000256" key="4">
    <source>
        <dbReference type="ARBA" id="ARBA00022690"/>
    </source>
</evidence>
<dbReference type="AlphaFoldDB" id="A0A0A1XKC5"/>
<keyword evidence="2" id="KW-0964">Secreted</keyword>
<dbReference type="InterPro" id="IPR002223">
    <property type="entry name" value="Kunitz_BPTI"/>
</dbReference>
<dbReference type="InterPro" id="IPR036880">
    <property type="entry name" value="Kunitz_BPTI_sf"/>
</dbReference>
<evidence type="ECO:0000259" key="8">
    <source>
        <dbReference type="PROSITE" id="PS50279"/>
    </source>
</evidence>
<dbReference type="EMBL" id="GBXI01002826">
    <property type="protein sequence ID" value="JAD11466.1"/>
    <property type="molecule type" value="Transcribed_RNA"/>
</dbReference>
<dbReference type="CDD" id="cd00109">
    <property type="entry name" value="Kunitz-type"/>
    <property type="match status" value="1"/>
</dbReference>
<feature type="transmembrane region" description="Helical" evidence="7">
    <location>
        <begin position="12"/>
        <end position="34"/>
    </location>
</feature>
<evidence type="ECO:0000313" key="9">
    <source>
        <dbReference type="EMBL" id="JAD11466.1"/>
    </source>
</evidence>
<feature type="domain" description="BPTI/Kunitz inhibitor" evidence="8">
    <location>
        <begin position="49"/>
        <end position="102"/>
    </location>
</feature>
<reference evidence="9" key="2">
    <citation type="journal article" date="2015" name="Gigascience">
        <title>Reconstructing a comprehensive transcriptome assembly of a white-pupal translocated strain of the pest fruit fly Bactrocera cucurbitae.</title>
        <authorList>
            <person name="Sim S.B."/>
            <person name="Calla B."/>
            <person name="Hall B."/>
            <person name="DeRego T."/>
            <person name="Geib S.M."/>
        </authorList>
    </citation>
    <scope>NUCLEOTIDE SEQUENCE</scope>
</reference>
<keyword evidence="4" id="KW-0646">Protease inhibitor</keyword>
<keyword evidence="7" id="KW-0472">Membrane</keyword>
<sequence>LLIEQSPYKNRVLSIRALNMNFLIFFILLTVYSFNTSAQRCIPLANSTCTEAANPGTTGPGCVAGTRWSYDPTSRQCTSFTYQGCGGNTNRYCTRVLCLRKCTARPRVVWG</sequence>
<evidence type="ECO:0000256" key="1">
    <source>
        <dbReference type="ARBA" id="ARBA00004613"/>
    </source>
</evidence>
<evidence type="ECO:0000256" key="7">
    <source>
        <dbReference type="SAM" id="Phobius"/>
    </source>
</evidence>
<name>A0A0A1XKC5_ZEUCU</name>